<dbReference type="GO" id="GO:0005524">
    <property type="term" value="F:ATP binding"/>
    <property type="evidence" value="ECO:0007669"/>
    <property type="project" value="UniProtKB-UniRule"/>
</dbReference>
<evidence type="ECO:0000259" key="13">
    <source>
        <dbReference type="Pfam" id="PF00306"/>
    </source>
</evidence>
<evidence type="ECO:0000256" key="5">
    <source>
        <dbReference type="ARBA" id="ARBA00022840"/>
    </source>
</evidence>
<evidence type="ECO:0000256" key="11">
    <source>
        <dbReference type="HAMAP-Rule" id="MF_01346"/>
    </source>
</evidence>
<dbReference type="FunFam" id="3.40.50.300:FF:000002">
    <property type="entry name" value="ATP synthase subunit alpha"/>
    <property type="match status" value="1"/>
</dbReference>
<dbReference type="STRING" id="1798396.A2973_02995"/>
<dbReference type="InterPro" id="IPR036121">
    <property type="entry name" value="ATPase_F1/V1/A1_a/bsu_N_sf"/>
</dbReference>
<dbReference type="PANTHER" id="PTHR48082">
    <property type="entry name" value="ATP SYNTHASE SUBUNIT ALPHA, MITOCHONDRIAL"/>
    <property type="match status" value="1"/>
</dbReference>
<dbReference type="Gene3D" id="3.40.50.300">
    <property type="entry name" value="P-loop containing nucleotide triphosphate hydrolases"/>
    <property type="match status" value="1"/>
</dbReference>
<dbReference type="HAMAP" id="MF_01346">
    <property type="entry name" value="ATP_synth_alpha_bact"/>
    <property type="match status" value="1"/>
</dbReference>
<dbReference type="SUPFAM" id="SSF52540">
    <property type="entry name" value="P-loop containing nucleoside triphosphate hydrolases"/>
    <property type="match status" value="1"/>
</dbReference>
<dbReference type="InterPro" id="IPR000793">
    <property type="entry name" value="ATP_synth_asu_C"/>
</dbReference>
<evidence type="ECO:0000259" key="14">
    <source>
        <dbReference type="Pfam" id="PF02874"/>
    </source>
</evidence>
<comment type="function">
    <text evidence="11">Produces ATP from ADP in the presence of a proton gradient across the membrane. The alpha chain is a regulatory subunit.</text>
</comment>
<name>A0A1F6B149_9BACT</name>
<dbReference type="PROSITE" id="PS00152">
    <property type="entry name" value="ATPASE_ALPHA_BETA"/>
    <property type="match status" value="1"/>
</dbReference>
<dbReference type="NCBIfam" id="TIGR00962">
    <property type="entry name" value="atpA"/>
    <property type="match status" value="1"/>
</dbReference>
<dbReference type="GO" id="GO:0046933">
    <property type="term" value="F:proton-transporting ATP synthase activity, rotational mechanism"/>
    <property type="evidence" value="ECO:0007669"/>
    <property type="project" value="UniProtKB-UniRule"/>
</dbReference>
<dbReference type="Pfam" id="PF00006">
    <property type="entry name" value="ATP-synt_ab"/>
    <property type="match status" value="1"/>
</dbReference>
<evidence type="ECO:0000313" key="15">
    <source>
        <dbReference type="EMBL" id="OGG30472.1"/>
    </source>
</evidence>
<evidence type="ECO:0000256" key="10">
    <source>
        <dbReference type="ARBA" id="ARBA00023310"/>
    </source>
</evidence>
<accession>A0A1F6B149</accession>
<evidence type="ECO:0000256" key="9">
    <source>
        <dbReference type="ARBA" id="ARBA00023196"/>
    </source>
</evidence>
<dbReference type="Proteomes" id="UP000176409">
    <property type="component" value="Unassembled WGS sequence"/>
</dbReference>
<keyword evidence="5 11" id="KW-0067">ATP-binding</keyword>
<dbReference type="CDD" id="cd18116">
    <property type="entry name" value="ATP-synt_F1_alpha_N"/>
    <property type="match status" value="1"/>
</dbReference>
<dbReference type="InterPro" id="IPR038376">
    <property type="entry name" value="ATP_synth_asu_C_sf"/>
</dbReference>
<keyword evidence="10 11" id="KW-0066">ATP synthesis</keyword>
<dbReference type="AlphaFoldDB" id="A0A1F6B149"/>
<dbReference type="InterPro" id="IPR023366">
    <property type="entry name" value="ATP_synth_asu-like_sf"/>
</dbReference>
<dbReference type="SUPFAM" id="SSF47917">
    <property type="entry name" value="C-terminal domain of alpha and beta subunits of F1 ATP synthase"/>
    <property type="match status" value="1"/>
</dbReference>
<comment type="subcellular location">
    <subcellularLocation>
        <location evidence="11">Cell membrane</location>
        <topology evidence="11">Peripheral membrane protein</topology>
    </subcellularLocation>
    <subcellularLocation>
        <location evidence="1">Membrane</location>
    </subcellularLocation>
</comment>
<dbReference type="InterPro" id="IPR005294">
    <property type="entry name" value="ATP_synth_F1_asu"/>
</dbReference>
<reference evidence="15 16" key="1">
    <citation type="journal article" date="2016" name="Nat. Commun.">
        <title>Thousands of microbial genomes shed light on interconnected biogeochemical processes in an aquifer system.</title>
        <authorList>
            <person name="Anantharaman K."/>
            <person name="Brown C.T."/>
            <person name="Hug L.A."/>
            <person name="Sharon I."/>
            <person name="Castelle C.J."/>
            <person name="Probst A.J."/>
            <person name="Thomas B.C."/>
            <person name="Singh A."/>
            <person name="Wilkins M.J."/>
            <person name="Karaoz U."/>
            <person name="Brodie E.L."/>
            <person name="Williams K.H."/>
            <person name="Hubbard S.S."/>
            <person name="Banfield J.F."/>
        </authorList>
    </citation>
    <scope>NUCLEOTIDE SEQUENCE [LARGE SCALE GENOMIC DNA]</scope>
</reference>
<gene>
    <name evidence="11" type="primary">atpA</name>
    <name evidence="15" type="ORF">A2973_02995</name>
</gene>
<feature type="domain" description="ATP synthase alpha subunit C-terminal" evidence="13">
    <location>
        <begin position="372"/>
        <end position="497"/>
    </location>
</feature>
<evidence type="ECO:0000313" key="16">
    <source>
        <dbReference type="Proteomes" id="UP000176409"/>
    </source>
</evidence>
<dbReference type="PANTHER" id="PTHR48082:SF2">
    <property type="entry name" value="ATP SYNTHASE SUBUNIT ALPHA, MITOCHONDRIAL"/>
    <property type="match status" value="1"/>
</dbReference>
<dbReference type="GO" id="GO:0045259">
    <property type="term" value="C:proton-transporting ATP synthase complex"/>
    <property type="evidence" value="ECO:0007669"/>
    <property type="project" value="UniProtKB-KW"/>
</dbReference>
<evidence type="ECO:0000259" key="12">
    <source>
        <dbReference type="Pfam" id="PF00006"/>
    </source>
</evidence>
<dbReference type="CDD" id="cd18113">
    <property type="entry name" value="ATP-synt_F1_alpha_C"/>
    <property type="match status" value="1"/>
</dbReference>
<feature type="domain" description="ATPase F1/V1/A1 complex alpha/beta subunit nucleotide-binding" evidence="12">
    <location>
        <begin position="150"/>
        <end position="365"/>
    </location>
</feature>
<dbReference type="InterPro" id="IPR000194">
    <property type="entry name" value="ATPase_F1/V1/A1_a/bsu_nucl-bd"/>
</dbReference>
<evidence type="ECO:0000256" key="4">
    <source>
        <dbReference type="ARBA" id="ARBA00022741"/>
    </source>
</evidence>
<proteinExistence type="inferred from homology"/>
<evidence type="ECO:0000256" key="7">
    <source>
        <dbReference type="ARBA" id="ARBA00023065"/>
    </source>
</evidence>
<comment type="similarity">
    <text evidence="2 11">Belongs to the ATPase alpha/beta chains family.</text>
</comment>
<comment type="caution">
    <text evidence="15">The sequence shown here is derived from an EMBL/GenBank/DDBJ whole genome shotgun (WGS) entry which is preliminary data.</text>
</comment>
<dbReference type="EMBL" id="MFJZ01000020">
    <property type="protein sequence ID" value="OGG30472.1"/>
    <property type="molecule type" value="Genomic_DNA"/>
</dbReference>
<dbReference type="FunFam" id="1.20.150.20:FF:000001">
    <property type="entry name" value="ATP synthase subunit alpha"/>
    <property type="match status" value="1"/>
</dbReference>
<evidence type="ECO:0000256" key="8">
    <source>
        <dbReference type="ARBA" id="ARBA00023136"/>
    </source>
</evidence>
<dbReference type="InterPro" id="IPR027417">
    <property type="entry name" value="P-loop_NTPase"/>
</dbReference>
<keyword evidence="4 11" id="KW-0547">Nucleotide-binding</keyword>
<feature type="site" description="Required for activity" evidence="11">
    <location>
        <position position="363"/>
    </location>
</feature>
<keyword evidence="11" id="KW-0375">Hydrogen ion transport</keyword>
<evidence type="ECO:0000256" key="2">
    <source>
        <dbReference type="ARBA" id="ARBA00008936"/>
    </source>
</evidence>
<dbReference type="InterPro" id="IPR033732">
    <property type="entry name" value="ATP_synth_F1_a_nt-bd_dom"/>
</dbReference>
<evidence type="ECO:0000256" key="3">
    <source>
        <dbReference type="ARBA" id="ARBA00022448"/>
    </source>
</evidence>
<protein>
    <recommendedName>
        <fullName evidence="11">ATP synthase subunit alpha</fullName>
        <ecNumber evidence="11">7.1.2.2</ecNumber>
    </recommendedName>
    <alternativeName>
        <fullName evidence="11">ATP synthase F1 sector subunit alpha</fullName>
    </alternativeName>
    <alternativeName>
        <fullName evidence="11">F-ATPase subunit alpha</fullName>
    </alternativeName>
</protein>
<sequence>MRDEVSKSIAHELSKKIQAFEPATQARRVGFVSAIADGVARIGGLPQASYLELLEFPGGVSGVVVNLEEESVGAIVLGDYLKLSEGDEVRATGNLLSVPVAESFLGRVVNPLGDPLDGKGALATKIRYPLEKIAPGVTKRQPVSTPLQTGIKAIDAMIPIGRGQRELIIGDRNTGKTAVVVDTIINQRKEGVICIYVAIGQKTSRVAQVIAQLSRHKALEHTIVVCASASDPTAFQYLAPYAGCAIGEYFMDKGKDVLVVYDDLSKHAWAYRQISLVLRRPSGREAYPGDVFYLHSRLLERACRLGETQGGGSLTALPIIETQAGDLSSYIPTNVISITDGQIFLESDLFYAGQRPAINVGLSVSRVGGAAQIKAMKKVSGNLRLDLAQYRDLAAFAQFSSELDETTKKQIDRGMRMMELLKQGQYTPIPIEKQVAVIWAGTSGELDDIAVADITQFERDFLVFLEDHYQKTLLAMVKEKVMTDGIERSLKDAIKEFKKQFSQK</sequence>
<dbReference type="GO" id="GO:0005886">
    <property type="term" value="C:plasma membrane"/>
    <property type="evidence" value="ECO:0007669"/>
    <property type="project" value="UniProtKB-SubCell"/>
</dbReference>
<keyword evidence="8 11" id="KW-0472">Membrane</keyword>
<evidence type="ECO:0000256" key="6">
    <source>
        <dbReference type="ARBA" id="ARBA00022967"/>
    </source>
</evidence>
<dbReference type="Pfam" id="PF02874">
    <property type="entry name" value="ATP-synt_ab_N"/>
    <property type="match status" value="1"/>
</dbReference>
<dbReference type="InterPro" id="IPR004100">
    <property type="entry name" value="ATPase_F1/V1/A1_a/bsu_N"/>
</dbReference>
<keyword evidence="11" id="KW-1003">Cell membrane</keyword>
<dbReference type="NCBIfam" id="NF009884">
    <property type="entry name" value="PRK13343.1"/>
    <property type="match status" value="1"/>
</dbReference>
<dbReference type="Pfam" id="PF00306">
    <property type="entry name" value="ATP-synt_ab_C"/>
    <property type="match status" value="1"/>
</dbReference>
<feature type="domain" description="ATPase F1/V1/A1 complex alpha/beta subunit N-terminal" evidence="14">
    <location>
        <begin position="29"/>
        <end position="93"/>
    </location>
</feature>
<keyword evidence="7 11" id="KW-0406">Ion transport</keyword>
<dbReference type="InterPro" id="IPR020003">
    <property type="entry name" value="ATPase_a/bsu_AS"/>
</dbReference>
<evidence type="ECO:0000256" key="1">
    <source>
        <dbReference type="ARBA" id="ARBA00004370"/>
    </source>
</evidence>
<dbReference type="CDD" id="cd01132">
    <property type="entry name" value="F1-ATPase_alpha_CD"/>
    <property type="match status" value="1"/>
</dbReference>
<dbReference type="Gene3D" id="1.20.150.20">
    <property type="entry name" value="ATP synthase alpha/beta chain, C-terminal domain"/>
    <property type="match status" value="1"/>
</dbReference>
<keyword evidence="9 11" id="KW-0139">CF(1)</keyword>
<dbReference type="EC" id="7.1.2.2" evidence="11"/>
<keyword evidence="3 11" id="KW-0813">Transport</keyword>
<dbReference type="Gene3D" id="2.40.30.20">
    <property type="match status" value="1"/>
</dbReference>
<keyword evidence="6 11" id="KW-1278">Translocase</keyword>
<comment type="caution">
    <text evidence="11">Lacks conserved residue(s) required for the propagation of feature annotation.</text>
</comment>
<dbReference type="SUPFAM" id="SSF50615">
    <property type="entry name" value="N-terminal domain of alpha and beta subunits of F1 ATP synthase"/>
    <property type="match status" value="1"/>
</dbReference>
<comment type="catalytic activity">
    <reaction evidence="11">
        <text>ATP + H2O + 4 H(+)(in) = ADP + phosphate + 5 H(+)(out)</text>
        <dbReference type="Rhea" id="RHEA:57720"/>
        <dbReference type="ChEBI" id="CHEBI:15377"/>
        <dbReference type="ChEBI" id="CHEBI:15378"/>
        <dbReference type="ChEBI" id="CHEBI:30616"/>
        <dbReference type="ChEBI" id="CHEBI:43474"/>
        <dbReference type="ChEBI" id="CHEBI:456216"/>
        <dbReference type="EC" id="7.1.2.2"/>
    </reaction>
</comment>
<dbReference type="GO" id="GO:0043531">
    <property type="term" value="F:ADP binding"/>
    <property type="evidence" value="ECO:0007669"/>
    <property type="project" value="TreeGrafter"/>
</dbReference>
<organism evidence="15 16">
    <name type="scientific">Candidatus Gottesmanbacteria bacterium RIFCSPLOWO2_01_FULL_49_10</name>
    <dbReference type="NCBI Taxonomy" id="1798396"/>
    <lineage>
        <taxon>Bacteria</taxon>
        <taxon>Candidatus Gottesmaniibacteriota</taxon>
    </lineage>
</organism>